<evidence type="ECO:0000256" key="10">
    <source>
        <dbReference type="ARBA" id="ARBA00023002"/>
    </source>
</evidence>
<organism evidence="16 17">
    <name type="scientific">Culex quinquefasciatus</name>
    <name type="common">Southern house mosquito</name>
    <name type="synonym">Culex pungens</name>
    <dbReference type="NCBI Taxonomy" id="7176"/>
    <lineage>
        <taxon>Eukaryota</taxon>
        <taxon>Metazoa</taxon>
        <taxon>Ecdysozoa</taxon>
        <taxon>Arthropoda</taxon>
        <taxon>Hexapoda</taxon>
        <taxon>Insecta</taxon>
        <taxon>Pterygota</taxon>
        <taxon>Neoptera</taxon>
        <taxon>Endopterygota</taxon>
        <taxon>Diptera</taxon>
        <taxon>Nematocera</taxon>
        <taxon>Culicoidea</taxon>
        <taxon>Culicidae</taxon>
        <taxon>Culicinae</taxon>
        <taxon>Culicini</taxon>
        <taxon>Culex</taxon>
        <taxon>Culex</taxon>
    </lineage>
</organism>
<dbReference type="InParanoid" id="A0A1S4K6N9"/>
<evidence type="ECO:0000313" key="16">
    <source>
        <dbReference type="EnsemblMetazoa" id="CPIJ014941-PA"/>
    </source>
</evidence>
<dbReference type="PRINTS" id="PR00463">
    <property type="entry name" value="EP450I"/>
</dbReference>
<evidence type="ECO:0000256" key="9">
    <source>
        <dbReference type="ARBA" id="ARBA00022848"/>
    </source>
</evidence>
<dbReference type="FunFam" id="1.10.630.10:FF:000238">
    <property type="entry name" value="Cytochrome P450 2A6"/>
    <property type="match status" value="1"/>
</dbReference>
<keyword evidence="13" id="KW-0472">Membrane</keyword>
<dbReference type="InterPro" id="IPR036396">
    <property type="entry name" value="Cyt_P450_sf"/>
</dbReference>
<comment type="function">
    <text evidence="2">May be involved in the metabolism of insect hormones and in the breakdown of synthetic insecticides.</text>
</comment>
<dbReference type="OrthoDB" id="3934656at2759"/>
<evidence type="ECO:0000313" key="17">
    <source>
        <dbReference type="Proteomes" id="UP000002320"/>
    </source>
</evidence>
<comment type="similarity">
    <text evidence="5 15">Belongs to the cytochrome P450 family.</text>
</comment>
<dbReference type="EnsemblMetazoa" id="CPIJ014941-RA">
    <property type="protein sequence ID" value="CPIJ014941-PA"/>
    <property type="gene ID" value="CPIJ014941"/>
</dbReference>
<keyword evidence="11 14" id="KW-0408">Iron</keyword>
<comment type="subcellular location">
    <subcellularLocation>
        <location evidence="4">Endoplasmic reticulum membrane</location>
        <topology evidence="4">Peripheral membrane protein</topology>
    </subcellularLocation>
    <subcellularLocation>
        <location evidence="3">Microsome membrane</location>
        <topology evidence="3">Peripheral membrane protein</topology>
    </subcellularLocation>
</comment>
<dbReference type="InterPro" id="IPR001128">
    <property type="entry name" value="Cyt_P450"/>
</dbReference>
<evidence type="ECO:0000256" key="5">
    <source>
        <dbReference type="ARBA" id="ARBA00010617"/>
    </source>
</evidence>
<dbReference type="SUPFAM" id="SSF48264">
    <property type="entry name" value="Cytochrome P450"/>
    <property type="match status" value="1"/>
</dbReference>
<evidence type="ECO:0000256" key="12">
    <source>
        <dbReference type="ARBA" id="ARBA00023033"/>
    </source>
</evidence>
<keyword evidence="9" id="KW-0492">Microsome</keyword>
<dbReference type="GO" id="GO:0008395">
    <property type="term" value="F:steroid hydroxylase activity"/>
    <property type="evidence" value="ECO:0007669"/>
    <property type="project" value="TreeGrafter"/>
</dbReference>
<evidence type="ECO:0000256" key="14">
    <source>
        <dbReference type="PIRSR" id="PIRSR602401-1"/>
    </source>
</evidence>
<evidence type="ECO:0000256" key="15">
    <source>
        <dbReference type="RuleBase" id="RU000461"/>
    </source>
</evidence>
<dbReference type="PROSITE" id="PS00086">
    <property type="entry name" value="CYTOCHROME_P450"/>
    <property type="match status" value="1"/>
</dbReference>
<evidence type="ECO:0000256" key="8">
    <source>
        <dbReference type="ARBA" id="ARBA00022824"/>
    </source>
</evidence>
<keyword evidence="7 14" id="KW-0479">Metal-binding</keyword>
<comment type="cofactor">
    <cofactor evidence="1 14">
        <name>heme</name>
        <dbReference type="ChEBI" id="CHEBI:30413"/>
    </cofactor>
</comment>
<dbReference type="VEuPathDB" id="VectorBase:CPIJ014941"/>
<dbReference type="GO" id="GO:0016712">
    <property type="term" value="F:oxidoreductase activity, acting on paired donors, with incorporation or reduction of molecular oxygen, reduced flavin or flavoprotein as one donor, and incorporation of one atom of oxygen"/>
    <property type="evidence" value="ECO:0007669"/>
    <property type="project" value="TreeGrafter"/>
</dbReference>
<dbReference type="GO" id="GO:0005789">
    <property type="term" value="C:endoplasmic reticulum membrane"/>
    <property type="evidence" value="ECO:0007669"/>
    <property type="project" value="UniProtKB-SubCell"/>
</dbReference>
<dbReference type="FunCoup" id="A0A1S4K6N9">
    <property type="interactions" value="27"/>
</dbReference>
<dbReference type="InterPro" id="IPR050182">
    <property type="entry name" value="Cytochrome_P450_fam2"/>
</dbReference>
<keyword evidence="17" id="KW-1185">Reference proteome</keyword>
<evidence type="ECO:0000256" key="4">
    <source>
        <dbReference type="ARBA" id="ARBA00004406"/>
    </source>
</evidence>
<dbReference type="GO" id="GO:0006805">
    <property type="term" value="P:xenobiotic metabolic process"/>
    <property type="evidence" value="ECO:0007669"/>
    <property type="project" value="TreeGrafter"/>
</dbReference>
<dbReference type="PANTHER" id="PTHR24300:SF376">
    <property type="entry name" value="CYTOCHROME P450 15A1"/>
    <property type="match status" value="1"/>
</dbReference>
<dbReference type="Pfam" id="PF00067">
    <property type="entry name" value="p450"/>
    <property type="match status" value="1"/>
</dbReference>
<reference evidence="16" key="1">
    <citation type="submission" date="2021-02" db="UniProtKB">
        <authorList>
            <consortium name="EnsemblMetazoa"/>
        </authorList>
    </citation>
    <scope>IDENTIFICATION</scope>
    <source>
        <strain evidence="16">JHB</strain>
    </source>
</reference>
<evidence type="ECO:0000256" key="7">
    <source>
        <dbReference type="ARBA" id="ARBA00022723"/>
    </source>
</evidence>
<evidence type="ECO:0000256" key="6">
    <source>
        <dbReference type="ARBA" id="ARBA00022617"/>
    </source>
</evidence>
<protein>
    <submittedName>
        <fullName evidence="16">Uncharacterized protein</fullName>
    </submittedName>
</protein>
<dbReference type="GO" id="GO:0020037">
    <property type="term" value="F:heme binding"/>
    <property type="evidence" value="ECO:0007669"/>
    <property type="project" value="InterPro"/>
</dbReference>
<dbReference type="InterPro" id="IPR017972">
    <property type="entry name" value="Cyt_P450_CS"/>
</dbReference>
<keyword evidence="6 14" id="KW-0349">Heme</keyword>
<dbReference type="InterPro" id="IPR002401">
    <property type="entry name" value="Cyt_P450_E_grp-I"/>
</dbReference>
<dbReference type="VEuPathDB" id="VectorBase:CQUJHB009638"/>
<proteinExistence type="inferred from homology"/>
<evidence type="ECO:0000256" key="2">
    <source>
        <dbReference type="ARBA" id="ARBA00003690"/>
    </source>
</evidence>
<accession>A0A1S4K6N9</accession>
<dbReference type="Proteomes" id="UP000002320">
    <property type="component" value="Unassembled WGS sequence"/>
</dbReference>
<dbReference type="PRINTS" id="PR00385">
    <property type="entry name" value="P450"/>
</dbReference>
<keyword evidence="12 15" id="KW-0503">Monooxygenase</keyword>
<evidence type="ECO:0000256" key="13">
    <source>
        <dbReference type="ARBA" id="ARBA00023136"/>
    </source>
</evidence>
<keyword evidence="10 15" id="KW-0560">Oxidoreductase</keyword>
<feature type="binding site" description="axial binding residue" evidence="14">
    <location>
        <position position="434"/>
    </location>
    <ligand>
        <name>heme</name>
        <dbReference type="ChEBI" id="CHEBI:30413"/>
    </ligand>
    <ligandPart>
        <name>Fe</name>
        <dbReference type="ChEBI" id="CHEBI:18248"/>
    </ligandPart>
</feature>
<keyword evidence="8" id="KW-0256">Endoplasmic reticulum</keyword>
<dbReference type="Gene3D" id="1.10.630.10">
    <property type="entry name" value="Cytochrome P450"/>
    <property type="match status" value="1"/>
</dbReference>
<evidence type="ECO:0000256" key="1">
    <source>
        <dbReference type="ARBA" id="ARBA00001971"/>
    </source>
</evidence>
<evidence type="ECO:0000256" key="3">
    <source>
        <dbReference type="ARBA" id="ARBA00004174"/>
    </source>
</evidence>
<evidence type="ECO:0000256" key="11">
    <source>
        <dbReference type="ARBA" id="ARBA00023004"/>
    </source>
</evidence>
<dbReference type="GO" id="GO:0005506">
    <property type="term" value="F:iron ion binding"/>
    <property type="evidence" value="ECO:0007669"/>
    <property type="project" value="InterPro"/>
</dbReference>
<name>A0A1S4K6N9_CULQU</name>
<dbReference type="GO" id="GO:0006082">
    <property type="term" value="P:organic acid metabolic process"/>
    <property type="evidence" value="ECO:0007669"/>
    <property type="project" value="TreeGrafter"/>
</dbReference>
<dbReference type="PANTHER" id="PTHR24300">
    <property type="entry name" value="CYTOCHROME P450 508A4-RELATED"/>
    <property type="match status" value="1"/>
</dbReference>
<sequence>MLWILVIILIVILLWLDTVKPKNFPPGPRWLPWFGNTLLVRMLTRKYGGQHEIFDYLSQKYHSQIVGLRLGRELTVAIRGYALVKEALSNDAILGRPDNFFYRLRTLGQKKGISFADGEHWEEHRPFILKSLRQIGYGKAQMETIAVQELDEVIRIINEEKPCIQPHQLLTLSSFNVLWTLITGQRIERSEDRPRKLLQTLRERSGHFDLAGGILNQLPWLRFLLPDWSGYSFMVNFNQQMVSYFSEIIQQHVQTYTDDKASDDLIYAYIKEIKNQKHSPDTSYTEMQITSTLLDFFIAGGLNVGAVLDLLLMMMVVRPDIQAKVHEAIDQLQDQIQWSDRDKLSFVQAVILEVQRFFPTIAFGGPRRALQDCTIGGYHIPKGTTLFSDLKSVHHEQEYWKDPEVFRPERFLDGHGKLVNTERVIPFSLGKRRCFGDILSKTTVFLFFSGILQQFEIVLPDGDRTPSTEMTPGMMYMPKPFKVSFKRRR</sequence>
<dbReference type="AlphaFoldDB" id="A0A1S4K6N9"/>